<feature type="transmembrane region" description="Helical" evidence="1">
    <location>
        <begin position="325"/>
        <end position="342"/>
    </location>
</feature>
<accession>A0ABM9PHM1</accession>
<dbReference type="InterPro" id="IPR052744">
    <property type="entry name" value="GPAT/DAPAT"/>
</dbReference>
<gene>
    <name evidence="3" type="ORF">T190115A13A_120092</name>
</gene>
<name>A0ABM9PHM1_9FLAO</name>
<feature type="transmembrane region" description="Helical" evidence="1">
    <location>
        <begin position="265"/>
        <end position="283"/>
    </location>
</feature>
<comment type="caution">
    <text evidence="3">The sequence shown here is derived from an EMBL/GenBank/DDBJ whole genome shotgun (WGS) entry which is preliminary data.</text>
</comment>
<keyword evidence="3" id="KW-0012">Acyltransferase</keyword>
<dbReference type="SUPFAM" id="SSF69593">
    <property type="entry name" value="Glycerol-3-phosphate (1)-acyltransferase"/>
    <property type="match status" value="1"/>
</dbReference>
<protein>
    <submittedName>
        <fullName evidence="3">1-acyl-sn-glycerol-3-phosphate acyltransferases</fullName>
    </submittedName>
</protein>
<dbReference type="PANTHER" id="PTHR31605:SF0">
    <property type="entry name" value="GLYCEROL-3-PHOSPHATE O-ACYLTRANSFERASE 1"/>
    <property type="match status" value="1"/>
</dbReference>
<dbReference type="Proteomes" id="UP001497602">
    <property type="component" value="Unassembled WGS sequence"/>
</dbReference>
<dbReference type="InterPro" id="IPR002123">
    <property type="entry name" value="Plipid/glycerol_acylTrfase"/>
</dbReference>
<keyword evidence="4" id="KW-1185">Reference proteome</keyword>
<reference evidence="3 4" key="1">
    <citation type="submission" date="2024-05" db="EMBL/GenBank/DDBJ databases">
        <authorList>
            <person name="Duchaud E."/>
        </authorList>
    </citation>
    <scope>NUCLEOTIDE SEQUENCE [LARGE SCALE GENOMIC DNA]</scope>
    <source>
        <strain evidence="3">Ena-SAMPLE-TAB-13-05-2024-13:56:06:370-140305</strain>
    </source>
</reference>
<organism evidence="3 4">
    <name type="scientific">Tenacibaculum vairaonense</name>
    <dbReference type="NCBI Taxonomy" id="3137860"/>
    <lineage>
        <taxon>Bacteria</taxon>
        <taxon>Pseudomonadati</taxon>
        <taxon>Bacteroidota</taxon>
        <taxon>Flavobacteriia</taxon>
        <taxon>Flavobacteriales</taxon>
        <taxon>Flavobacteriaceae</taxon>
        <taxon>Tenacibaculum</taxon>
    </lineage>
</organism>
<proteinExistence type="predicted"/>
<dbReference type="Pfam" id="PF01553">
    <property type="entry name" value="Acyltransferase"/>
    <property type="match status" value="1"/>
</dbReference>
<sequence length="348" mass="40363">MRSIIYSLFKVFIRIGLFFYSKKIIVKGTENIPKKGAVLFMANHPNGLIDPILIATHIKRKTHFLVRAAVFKNRIVAYFFDLLGMMPIYRIRDGVKQLSKNQAIFDKCESILKNNKTLLIFPEGSHNRKRTIRPLSKGFTRIIFQTLENNPQTVIHIVPIGITYQNASAYPAKIALSFGTSITTDSYFKNSNKTEVVNFLKNEVTKQLENLTVHIDDDDNYENTLSLLNKQNVDFTDVVYTNKLIEQKSIKSSNSKVKNERFKPLLYLLIVNSFIPYTIWKLLSKKVDEVEFIDTFRFSFNIILFPFFYTVQSFLMYLAFNWDTAVLYFTFSILLVLLYTKVSATPTE</sequence>
<evidence type="ECO:0000259" key="2">
    <source>
        <dbReference type="SMART" id="SM00563"/>
    </source>
</evidence>
<keyword evidence="1" id="KW-0812">Transmembrane</keyword>
<keyword evidence="1" id="KW-0472">Membrane</keyword>
<dbReference type="RefSeq" id="WP_348736895.1">
    <property type="nucleotide sequence ID" value="NZ_CAXJRC010000003.1"/>
</dbReference>
<dbReference type="GO" id="GO:0016746">
    <property type="term" value="F:acyltransferase activity"/>
    <property type="evidence" value="ECO:0007669"/>
    <property type="project" value="UniProtKB-KW"/>
</dbReference>
<evidence type="ECO:0000313" key="3">
    <source>
        <dbReference type="EMBL" id="CAL2105097.1"/>
    </source>
</evidence>
<evidence type="ECO:0000256" key="1">
    <source>
        <dbReference type="SAM" id="Phobius"/>
    </source>
</evidence>
<keyword evidence="1" id="KW-1133">Transmembrane helix</keyword>
<dbReference type="EMBL" id="CAXJRC010000003">
    <property type="protein sequence ID" value="CAL2105097.1"/>
    <property type="molecule type" value="Genomic_DNA"/>
</dbReference>
<keyword evidence="3" id="KW-0808">Transferase</keyword>
<dbReference type="SMART" id="SM00563">
    <property type="entry name" value="PlsC"/>
    <property type="match status" value="1"/>
</dbReference>
<feature type="domain" description="Phospholipid/glycerol acyltransferase" evidence="2">
    <location>
        <begin position="38"/>
        <end position="165"/>
    </location>
</feature>
<evidence type="ECO:0000313" key="4">
    <source>
        <dbReference type="Proteomes" id="UP001497602"/>
    </source>
</evidence>
<dbReference type="PANTHER" id="PTHR31605">
    <property type="entry name" value="GLYCEROL-3-PHOSPHATE O-ACYLTRANSFERASE 1"/>
    <property type="match status" value="1"/>
</dbReference>
<feature type="transmembrane region" description="Helical" evidence="1">
    <location>
        <begin position="298"/>
        <end position="318"/>
    </location>
</feature>
<dbReference type="CDD" id="cd07992">
    <property type="entry name" value="LPLAT_AAK14816-like"/>
    <property type="match status" value="1"/>
</dbReference>